<reference evidence="2" key="1">
    <citation type="submission" date="2021-01" db="EMBL/GenBank/DDBJ databases">
        <title>Whole genome shotgun sequence of Virgisporangium aliadipatigenens NBRC 105644.</title>
        <authorList>
            <person name="Komaki H."/>
            <person name="Tamura T."/>
        </authorList>
    </citation>
    <scope>NUCLEOTIDE SEQUENCE</scope>
    <source>
        <strain evidence="2">NBRC 105644</strain>
    </source>
</reference>
<proteinExistence type="predicted"/>
<feature type="domain" description="Beta-lactamase-related" evidence="1">
    <location>
        <begin position="19"/>
        <end position="324"/>
    </location>
</feature>
<organism evidence="2 3">
    <name type="scientific">Virgisporangium aliadipatigenens</name>
    <dbReference type="NCBI Taxonomy" id="741659"/>
    <lineage>
        <taxon>Bacteria</taxon>
        <taxon>Bacillati</taxon>
        <taxon>Actinomycetota</taxon>
        <taxon>Actinomycetes</taxon>
        <taxon>Micromonosporales</taxon>
        <taxon>Micromonosporaceae</taxon>
        <taxon>Virgisporangium</taxon>
    </lineage>
</organism>
<dbReference type="InterPro" id="IPR001466">
    <property type="entry name" value="Beta-lactam-related"/>
</dbReference>
<accession>A0A8J3YGX9</accession>
<dbReference type="RefSeq" id="WP_203897338.1">
    <property type="nucleotide sequence ID" value="NZ_BOPF01000002.1"/>
</dbReference>
<evidence type="ECO:0000259" key="1">
    <source>
        <dbReference type="Pfam" id="PF00144"/>
    </source>
</evidence>
<dbReference type="InterPro" id="IPR050491">
    <property type="entry name" value="AmpC-like"/>
</dbReference>
<name>A0A8J3YGX9_9ACTN</name>
<dbReference type="Gene3D" id="3.40.710.10">
    <property type="entry name" value="DD-peptidase/beta-lactamase superfamily"/>
    <property type="match status" value="1"/>
</dbReference>
<dbReference type="Proteomes" id="UP000619260">
    <property type="component" value="Unassembled WGS sequence"/>
</dbReference>
<dbReference type="EMBL" id="BOPF01000002">
    <property type="protein sequence ID" value="GIJ43793.1"/>
    <property type="molecule type" value="Genomic_DNA"/>
</dbReference>
<sequence>MPSLTDRLSAIVATHPLGARVPAVSVAVLADGTLTNAAWGAPPDTRFQAASISKPVAAMAALRLVARGELDLDADVNDVLRSWRLPPRPGWAARVSVRHLLCHGGALTMSGYPGYPVGAPLPGLVEILDGRPPADTAPVRVDGIPGLTFRYSGGGYVLLQLLLEELTGAPFADLAAELVLAPAGMTGAGFRAPDPTRVAVGHVDGVPVPGGWHVYPEQAAAGLWCTPTDLVRFAAAVQAAAAGRPGALLPPALGAELLTEQLPGWGLGLQLEHTGPNRRFLHGGSNRGYRCGLLATVREGHAVAVMTNSEDGSSVAHALAEAAAAATGWPDPPVYPPEQTASAVVAASAEARYVGRYDTDSGVPIAISAEGGELLLRVPGQPPLVVDPRSDTLAHLPAAGASLTFALDPAGRPTSLTLHQFGTGTTAHRR</sequence>
<protein>
    <recommendedName>
        <fullName evidence="1">Beta-lactamase-related domain-containing protein</fullName>
    </recommendedName>
</protein>
<dbReference type="SUPFAM" id="SSF56601">
    <property type="entry name" value="beta-lactamase/transpeptidase-like"/>
    <property type="match status" value="1"/>
</dbReference>
<dbReference type="PANTHER" id="PTHR46825:SF12">
    <property type="entry name" value="PENICILLIN-BINDING PROTEIN 4"/>
    <property type="match status" value="1"/>
</dbReference>
<dbReference type="AlphaFoldDB" id="A0A8J3YGX9"/>
<comment type="caution">
    <text evidence="2">The sequence shown here is derived from an EMBL/GenBank/DDBJ whole genome shotgun (WGS) entry which is preliminary data.</text>
</comment>
<dbReference type="Pfam" id="PF00144">
    <property type="entry name" value="Beta-lactamase"/>
    <property type="match status" value="1"/>
</dbReference>
<dbReference type="PANTHER" id="PTHR46825">
    <property type="entry name" value="D-ALANYL-D-ALANINE-CARBOXYPEPTIDASE/ENDOPEPTIDASE AMPH"/>
    <property type="match status" value="1"/>
</dbReference>
<evidence type="ECO:0000313" key="3">
    <source>
        <dbReference type="Proteomes" id="UP000619260"/>
    </source>
</evidence>
<dbReference type="InterPro" id="IPR012338">
    <property type="entry name" value="Beta-lactam/transpept-like"/>
</dbReference>
<keyword evidence="3" id="KW-1185">Reference proteome</keyword>
<gene>
    <name evidence="2" type="ORF">Val02_06790</name>
</gene>
<evidence type="ECO:0000313" key="2">
    <source>
        <dbReference type="EMBL" id="GIJ43793.1"/>
    </source>
</evidence>